<proteinExistence type="predicted"/>
<keyword evidence="3" id="KW-1185">Reference proteome</keyword>
<accession>A0AAQ3WIN7</accession>
<keyword evidence="1" id="KW-0813">Transport</keyword>
<reference evidence="2 3" key="1">
    <citation type="submission" date="2024-02" db="EMBL/GenBank/DDBJ databases">
        <title>High-quality chromosome-scale genome assembly of Pensacola bahiagrass (Paspalum notatum Flugge var. saurae).</title>
        <authorList>
            <person name="Vega J.M."/>
            <person name="Podio M."/>
            <person name="Orjuela J."/>
            <person name="Siena L.A."/>
            <person name="Pessino S.C."/>
            <person name="Combes M.C."/>
            <person name="Mariac C."/>
            <person name="Albertini E."/>
            <person name="Pupilli F."/>
            <person name="Ortiz J.P.A."/>
            <person name="Leblanc O."/>
        </authorList>
    </citation>
    <scope>NUCLEOTIDE SEQUENCE [LARGE SCALE GENOMIC DNA]</scope>
    <source>
        <strain evidence="2">R1</strain>
        <tissue evidence="2">Leaf</tissue>
    </source>
</reference>
<evidence type="ECO:0000256" key="1">
    <source>
        <dbReference type="ARBA" id="ARBA00022927"/>
    </source>
</evidence>
<organism evidence="2 3">
    <name type="scientific">Paspalum notatum var. saurae</name>
    <dbReference type="NCBI Taxonomy" id="547442"/>
    <lineage>
        <taxon>Eukaryota</taxon>
        <taxon>Viridiplantae</taxon>
        <taxon>Streptophyta</taxon>
        <taxon>Embryophyta</taxon>
        <taxon>Tracheophyta</taxon>
        <taxon>Spermatophyta</taxon>
        <taxon>Magnoliopsida</taxon>
        <taxon>Liliopsida</taxon>
        <taxon>Poales</taxon>
        <taxon>Poaceae</taxon>
        <taxon>PACMAD clade</taxon>
        <taxon>Panicoideae</taxon>
        <taxon>Andropogonodae</taxon>
        <taxon>Paspaleae</taxon>
        <taxon>Paspalinae</taxon>
        <taxon>Paspalum</taxon>
    </lineage>
</organism>
<gene>
    <name evidence="2" type="ORF">U9M48_012582</name>
</gene>
<keyword evidence="1" id="KW-0653">Protein transport</keyword>
<dbReference type="GO" id="GO:0016192">
    <property type="term" value="P:vesicle-mediated transport"/>
    <property type="evidence" value="ECO:0007669"/>
    <property type="project" value="InterPro"/>
</dbReference>
<sequence length="78" mass="8521">MMSEYKEIVERIISDSRGEELLGASVVERGKGAVLAAVHEIQDHHEAARELERSLLEIPQVFLDMASSQPAASASINC</sequence>
<dbReference type="EMBL" id="CP144747">
    <property type="protein sequence ID" value="WVZ62890.1"/>
    <property type="molecule type" value="Genomic_DNA"/>
</dbReference>
<dbReference type="AlphaFoldDB" id="A0AAQ3WIN7"/>
<protein>
    <submittedName>
        <fullName evidence="2">Uncharacterized protein</fullName>
    </submittedName>
</protein>
<dbReference type="Gene3D" id="1.20.58.70">
    <property type="match status" value="1"/>
</dbReference>
<dbReference type="InterPro" id="IPR010989">
    <property type="entry name" value="SNARE"/>
</dbReference>
<dbReference type="GO" id="GO:0016020">
    <property type="term" value="C:membrane"/>
    <property type="evidence" value="ECO:0007669"/>
    <property type="project" value="InterPro"/>
</dbReference>
<evidence type="ECO:0000313" key="2">
    <source>
        <dbReference type="EMBL" id="WVZ62890.1"/>
    </source>
</evidence>
<dbReference type="GO" id="GO:0015031">
    <property type="term" value="P:protein transport"/>
    <property type="evidence" value="ECO:0007669"/>
    <property type="project" value="UniProtKB-KW"/>
</dbReference>
<evidence type="ECO:0000313" key="3">
    <source>
        <dbReference type="Proteomes" id="UP001341281"/>
    </source>
</evidence>
<dbReference type="Proteomes" id="UP001341281">
    <property type="component" value="Chromosome 03"/>
</dbReference>
<dbReference type="SUPFAM" id="SSF47661">
    <property type="entry name" value="t-snare proteins"/>
    <property type="match status" value="1"/>
</dbReference>
<name>A0AAQ3WIN7_PASNO</name>